<dbReference type="AlphaFoldDB" id="A0ABD0WJK9"/>
<feature type="compositionally biased region" description="Basic and acidic residues" evidence="1">
    <location>
        <begin position="129"/>
        <end position="146"/>
    </location>
</feature>
<dbReference type="EMBL" id="JAGEUA010000007">
    <property type="protein sequence ID" value="KAL0970163.1"/>
    <property type="molecule type" value="Genomic_DNA"/>
</dbReference>
<evidence type="ECO:0000256" key="1">
    <source>
        <dbReference type="SAM" id="MobiDB-lite"/>
    </source>
</evidence>
<feature type="compositionally biased region" description="Low complexity" evidence="1">
    <location>
        <begin position="381"/>
        <end position="390"/>
    </location>
</feature>
<reference evidence="2 3" key="1">
    <citation type="submission" date="2024-06" db="EMBL/GenBank/DDBJ databases">
        <authorList>
            <person name="Pan Q."/>
            <person name="Wen M."/>
            <person name="Jouanno E."/>
            <person name="Zahm M."/>
            <person name="Klopp C."/>
            <person name="Cabau C."/>
            <person name="Louis A."/>
            <person name="Berthelot C."/>
            <person name="Parey E."/>
            <person name="Roest Crollius H."/>
            <person name="Montfort J."/>
            <person name="Robinson-Rechavi M."/>
            <person name="Bouchez O."/>
            <person name="Lampietro C."/>
            <person name="Lopez Roques C."/>
            <person name="Donnadieu C."/>
            <person name="Postlethwait J."/>
            <person name="Bobe J."/>
            <person name="Verreycken H."/>
            <person name="Guiguen Y."/>
        </authorList>
    </citation>
    <scope>NUCLEOTIDE SEQUENCE [LARGE SCALE GENOMIC DNA]</scope>
    <source>
        <strain evidence="2">Up_M1</strain>
        <tissue evidence="2">Testis</tissue>
    </source>
</reference>
<gene>
    <name evidence="2" type="ORF">UPYG_G00238250</name>
</gene>
<accession>A0ABD0WJK9</accession>
<feature type="region of interest" description="Disordered" evidence="1">
    <location>
        <begin position="347"/>
        <end position="390"/>
    </location>
</feature>
<protein>
    <submittedName>
        <fullName evidence="2">Uncharacterized protein</fullName>
    </submittedName>
</protein>
<sequence>MLKDETAAKACLSPDLCPMRKLSLCLPGDARLCRSKSDMLPPATPHNLVPAARVNPFSLRQDLNGGKIKLFDTPSKSVISLTFTLPQLPESHTTPSHTNRDGVGGTPQKMSHRRCLSLPPPDLNPSTTTKDKTGVSHPKIDPRECEQNVANEEVETDTRVTVKDFASEEDEDVVMRTVARGNDSGHSPDVELLSLDQLVDDQEEDSDPEVEFMDCTSSPDTLDGTLPSLPPLPSLLPYSKPSLPSSPRLTNGWGSVPPISNCPTRLSPISSQHIDNNNSSAVVINRPLGWGGINRYCGPAGSSTSPFGPGSGSSPEQEEVISCPGCCLAGLRFPSLCFRAPRRNPYKNLNGSGETTGASQALLYKGPKGLPSTQSNPKPGPGLSLPGPQT</sequence>
<feature type="region of interest" description="Disordered" evidence="1">
    <location>
        <begin position="88"/>
        <end position="157"/>
    </location>
</feature>
<name>A0ABD0WJK9_UMBPY</name>
<comment type="caution">
    <text evidence="2">The sequence shown here is derived from an EMBL/GenBank/DDBJ whole genome shotgun (WGS) entry which is preliminary data.</text>
</comment>
<keyword evidence="3" id="KW-1185">Reference proteome</keyword>
<organism evidence="2 3">
    <name type="scientific">Umbra pygmaea</name>
    <name type="common">Eastern mudminnow</name>
    <dbReference type="NCBI Taxonomy" id="75934"/>
    <lineage>
        <taxon>Eukaryota</taxon>
        <taxon>Metazoa</taxon>
        <taxon>Chordata</taxon>
        <taxon>Craniata</taxon>
        <taxon>Vertebrata</taxon>
        <taxon>Euteleostomi</taxon>
        <taxon>Actinopterygii</taxon>
        <taxon>Neopterygii</taxon>
        <taxon>Teleostei</taxon>
        <taxon>Protacanthopterygii</taxon>
        <taxon>Esociformes</taxon>
        <taxon>Umbridae</taxon>
        <taxon>Umbra</taxon>
    </lineage>
</organism>
<proteinExistence type="predicted"/>
<evidence type="ECO:0000313" key="3">
    <source>
        <dbReference type="Proteomes" id="UP001557470"/>
    </source>
</evidence>
<dbReference type="Proteomes" id="UP001557470">
    <property type="component" value="Unassembled WGS sequence"/>
</dbReference>
<feature type="compositionally biased region" description="Polar residues" evidence="1">
    <location>
        <begin position="88"/>
        <end position="97"/>
    </location>
</feature>
<evidence type="ECO:0000313" key="2">
    <source>
        <dbReference type="EMBL" id="KAL0970163.1"/>
    </source>
</evidence>
<feature type="compositionally biased region" description="Polar residues" evidence="1">
    <location>
        <begin position="347"/>
        <end position="359"/>
    </location>
</feature>